<accession>A0ABT5BDV4</accession>
<gene>
    <name evidence="3" type="ORF">POL58_31580</name>
</gene>
<dbReference type="InterPro" id="IPR036930">
    <property type="entry name" value="WGR_dom_sf"/>
</dbReference>
<organism evidence="3 4">
    <name type="scientific">Nannocystis radixulma</name>
    <dbReference type="NCBI Taxonomy" id="2995305"/>
    <lineage>
        <taxon>Bacteria</taxon>
        <taxon>Pseudomonadati</taxon>
        <taxon>Myxococcota</taxon>
        <taxon>Polyangia</taxon>
        <taxon>Nannocystales</taxon>
        <taxon>Nannocystaceae</taxon>
        <taxon>Nannocystis</taxon>
    </lineage>
</organism>
<name>A0ABT5BDV4_9BACT</name>
<comment type="caution">
    <text evidence="3">The sequence shown here is derived from an EMBL/GenBank/DDBJ whole genome shotgun (WGS) entry which is preliminary data.</text>
</comment>
<dbReference type="CDD" id="cd07996">
    <property type="entry name" value="WGR_MMR_like"/>
    <property type="match status" value="1"/>
</dbReference>
<evidence type="ECO:0000313" key="4">
    <source>
        <dbReference type="Proteomes" id="UP001217838"/>
    </source>
</evidence>
<feature type="domain" description="WGR" evidence="2">
    <location>
        <begin position="1"/>
        <end position="80"/>
    </location>
</feature>
<dbReference type="PROSITE" id="PS51977">
    <property type="entry name" value="WGR"/>
    <property type="match status" value="1"/>
</dbReference>
<dbReference type="Proteomes" id="UP001217838">
    <property type="component" value="Unassembled WGS sequence"/>
</dbReference>
<proteinExistence type="predicted"/>
<sequence length="1025" mass="113146">MRSFLFQDGQSNKFWEIAVEGDSTTVRFGRVGTAGQTQVKSHGSGAAARKAAEALIAEKVKKGYAETTAGAKGAKKAAKAGTATAKKPAKAEATKTAKKPAKTEAAKPTKTDSAKTTKKPAPPAAVASFVAPDERLTKLDRKRLAARLAKEEDEYAQLQLLEEAAQPLLADDSDARRVAYALLWELWANGSFAHATLDPAVKKALLANLAEGVEHEYVTLAARDVLHLFSFVAEPARPAGYRELADKDYRGLASRTLKEQAADDERDPSALETVFPGWPKHLDDIVVRLGPDGLAALTREPSFAALPAWQRDGVNSVMRRRGVRAQEFSCNMAARLAFEFFHRGFGVQHSTDGGAGRYVTMAVDGQWRDDVHLPVHDGRFGPELFRYVELFTDRETWVQSLLWFALSPRQGYGPESFSNLLPALDIASPAQRRALMGRYAESTDDLLRFATVDELLAWAMGDAEDDDDPLPERCALPALIAAGRHGRPLPEPLVARVLKHKWWRLDGYGRLSRDPATWGTPEGLGLRTTKHYIELLRHLPRDRARQALLERIQGQGDSALIAGLFDDEVLRAVVAVLRTKKKPDAILLPHGVALVGEAAIEPLHAAWTTLSAKETAAELEIRMALVYALARTKAWPEALDAVLQFHGWGDQWRDPILGGYGHADVFFQHEVLPALQEAIAKLPPARRDAVLARALENAAPARLPPFVRTLPLVALAPALHERAVRSLAACEHKLDLEDCRRYIDAFIERTPVAERERMLVLAFSLPGKRNQELWSQFVDEERYAELRSRGAAPAVSTKKDDVDRLLEVLATRRWRGKMTTIAALRATEQTDGTYNQRHGAPRGVDETTWPVFAAKDEPMQHLLTLDLEALPGLKPLFPRSRAVALFVSSAMHHKAWEPDTDHVAVVPLTDKDLQKKPLAQPLAPSVADAQGFEVVTVKVPAAIFDDELAERLEEDDEDEEAQDLGELRKAVYALHARALGEPIWLQSPEPAGRFVMQLDEAFIHMNLGDAGVLFVFANTAFFQCH</sequence>
<keyword evidence="4" id="KW-1185">Reference proteome</keyword>
<dbReference type="RefSeq" id="WP_272003852.1">
    <property type="nucleotide sequence ID" value="NZ_JAQNDN010000019.1"/>
</dbReference>
<evidence type="ECO:0000313" key="3">
    <source>
        <dbReference type="EMBL" id="MDC0672332.1"/>
    </source>
</evidence>
<dbReference type="SMART" id="SM00773">
    <property type="entry name" value="WGR"/>
    <property type="match status" value="1"/>
</dbReference>
<dbReference type="EMBL" id="JAQNDN010000019">
    <property type="protein sequence ID" value="MDC0672332.1"/>
    <property type="molecule type" value="Genomic_DNA"/>
</dbReference>
<feature type="region of interest" description="Disordered" evidence="1">
    <location>
        <begin position="68"/>
        <end position="129"/>
    </location>
</feature>
<feature type="compositionally biased region" description="Basic and acidic residues" evidence="1">
    <location>
        <begin position="89"/>
        <end position="115"/>
    </location>
</feature>
<dbReference type="SUPFAM" id="SSF142921">
    <property type="entry name" value="WGR domain-like"/>
    <property type="match status" value="1"/>
</dbReference>
<dbReference type="InterPro" id="IPR049809">
    <property type="entry name" value="YehF/YfeS-like_WGR"/>
</dbReference>
<evidence type="ECO:0000259" key="2">
    <source>
        <dbReference type="PROSITE" id="PS51977"/>
    </source>
</evidence>
<reference evidence="3 4" key="1">
    <citation type="submission" date="2022-11" db="EMBL/GenBank/DDBJ databases">
        <title>Minimal conservation of predation-associated metabolite biosynthetic gene clusters underscores biosynthetic potential of Myxococcota including descriptions for ten novel species: Archangium lansinium sp. nov., Myxococcus landrumus sp. nov., Nannocystis bai.</title>
        <authorList>
            <person name="Ahearne A."/>
            <person name="Stevens C."/>
            <person name="Dowd S."/>
        </authorList>
    </citation>
    <scope>NUCLEOTIDE SEQUENCE [LARGE SCALE GENOMIC DNA]</scope>
    <source>
        <strain evidence="3 4">NCELM</strain>
    </source>
</reference>
<dbReference type="Gene3D" id="2.30.320.10">
    <property type="entry name" value="YwqG-like"/>
    <property type="match status" value="1"/>
</dbReference>
<protein>
    <submittedName>
        <fullName evidence="3">WGR domain-containing protein</fullName>
    </submittedName>
</protein>
<evidence type="ECO:0000256" key="1">
    <source>
        <dbReference type="SAM" id="MobiDB-lite"/>
    </source>
</evidence>
<dbReference type="InterPro" id="IPR008893">
    <property type="entry name" value="WGR_domain"/>
</dbReference>
<dbReference type="Gene3D" id="2.20.140.10">
    <property type="entry name" value="WGR domain"/>
    <property type="match status" value="1"/>
</dbReference>
<dbReference type="Pfam" id="PF05406">
    <property type="entry name" value="WGR"/>
    <property type="match status" value="1"/>
</dbReference>